<dbReference type="InterPro" id="IPR036249">
    <property type="entry name" value="Thioredoxin-like_sf"/>
</dbReference>
<evidence type="ECO:0000313" key="2">
    <source>
        <dbReference type="EMBL" id="HFN00397.1"/>
    </source>
</evidence>
<accession>A0A7C3PKV2</accession>
<name>A0A7C3PKV2_9CYAN</name>
<dbReference type="InterPro" id="IPR011649">
    <property type="entry name" value="KaiB_domain"/>
</dbReference>
<reference evidence="2" key="1">
    <citation type="journal article" date="2020" name="mSystems">
        <title>Genome- and Community-Level Interaction Insights into Carbon Utilization and Element Cycling Functions of Hydrothermarchaeota in Hydrothermal Sediment.</title>
        <authorList>
            <person name="Zhou Z."/>
            <person name="Liu Y."/>
            <person name="Xu W."/>
            <person name="Pan J."/>
            <person name="Luo Z.H."/>
            <person name="Li M."/>
        </authorList>
    </citation>
    <scope>NUCLEOTIDE SEQUENCE [LARGE SCALE GENOMIC DNA]</scope>
    <source>
        <strain evidence="2">SpSt-418</strain>
    </source>
</reference>
<dbReference type="GO" id="GO:0048511">
    <property type="term" value="P:rhythmic process"/>
    <property type="evidence" value="ECO:0007669"/>
    <property type="project" value="InterPro"/>
</dbReference>
<dbReference type="CDD" id="cd02978">
    <property type="entry name" value="KaiB_like"/>
    <property type="match status" value="1"/>
</dbReference>
<dbReference type="PANTHER" id="PTHR41709">
    <property type="entry name" value="KAIB-LIKE PROTEIN 1"/>
    <property type="match status" value="1"/>
</dbReference>
<sequence>MSPPNESAHSPFKGIALFTPGGDLVYCIDADKQARWHLNLCAALQEVLGLPEPPHFLVPCYTATVDRWIDQRHQHVQTIGEISPLVARFAPLLNVIFETPDLTWRTTVLPGGVCDPLVLSSYRSQFPQLWQNHDLLLHYQVATNPVRLSTKATLADAIAPEAQGYVLRLFISGNNLATERTLHNLHRLLEECLQQPYTLKVIDVRQHPDMAEADQISATPTLLKAYPLPVRRIVGSLENAEQLQGLFENQNNDWETK</sequence>
<dbReference type="Gene3D" id="3.40.30.10">
    <property type="entry name" value="Glutaredoxin"/>
    <property type="match status" value="1"/>
</dbReference>
<dbReference type="SMART" id="SM01248">
    <property type="entry name" value="KaiB"/>
    <property type="match status" value="1"/>
</dbReference>
<evidence type="ECO:0000259" key="1">
    <source>
        <dbReference type="SMART" id="SM01248"/>
    </source>
</evidence>
<dbReference type="SUPFAM" id="SSF52833">
    <property type="entry name" value="Thioredoxin-like"/>
    <property type="match status" value="1"/>
</dbReference>
<organism evidence="2">
    <name type="scientific">Oscillatoriales cyanobacterium SpSt-418</name>
    <dbReference type="NCBI Taxonomy" id="2282169"/>
    <lineage>
        <taxon>Bacteria</taxon>
        <taxon>Bacillati</taxon>
        <taxon>Cyanobacteriota</taxon>
        <taxon>Cyanophyceae</taxon>
        <taxon>Oscillatoriophycideae</taxon>
        <taxon>Oscillatoriales</taxon>
    </lineage>
</organism>
<dbReference type="Pfam" id="PF07689">
    <property type="entry name" value="KaiB"/>
    <property type="match status" value="1"/>
</dbReference>
<comment type="caution">
    <text evidence="2">The sequence shown here is derived from an EMBL/GenBank/DDBJ whole genome shotgun (WGS) entry which is preliminary data.</text>
</comment>
<proteinExistence type="predicted"/>
<gene>
    <name evidence="2" type="ORF">ENR64_22150</name>
</gene>
<protein>
    <submittedName>
        <fullName evidence="2">Circadian clock protein KaiB</fullName>
    </submittedName>
</protein>
<dbReference type="AlphaFoldDB" id="A0A7C3PKV2"/>
<feature type="domain" description="KaiB" evidence="1">
    <location>
        <begin position="168"/>
        <end position="249"/>
    </location>
</feature>
<dbReference type="PANTHER" id="PTHR41709:SF2">
    <property type="entry name" value="CIRCADIAN CLOCK PROTEIN KAIB2"/>
    <property type="match status" value="1"/>
</dbReference>
<dbReference type="EMBL" id="DSRU01000321">
    <property type="protein sequence ID" value="HFN00397.1"/>
    <property type="molecule type" value="Genomic_DNA"/>
</dbReference>
<dbReference type="InterPro" id="IPR039022">
    <property type="entry name" value="KaiB-like"/>
</dbReference>